<dbReference type="STRING" id="470453.B0680_06095"/>
<proteinExistence type="predicted"/>
<comment type="caution">
    <text evidence="1">The sequence shown here is derived from an EMBL/GenBank/DDBJ whole genome shotgun (WGS) entry which is preliminary data.</text>
</comment>
<evidence type="ECO:0000313" key="2">
    <source>
        <dbReference type="Proteomes" id="UP000189800"/>
    </source>
</evidence>
<dbReference type="RefSeq" id="WP_078254210.1">
    <property type="nucleotide sequence ID" value="NZ_MUYU01000015.1"/>
</dbReference>
<keyword evidence="2" id="KW-1185">Reference proteome</keyword>
<evidence type="ECO:0000313" key="1">
    <source>
        <dbReference type="EMBL" id="OOS23531.1"/>
    </source>
</evidence>
<organism evidence="1 2">
    <name type="scientific">Moraxella pluranimalium</name>
    <dbReference type="NCBI Taxonomy" id="470453"/>
    <lineage>
        <taxon>Bacteria</taxon>
        <taxon>Pseudomonadati</taxon>
        <taxon>Pseudomonadota</taxon>
        <taxon>Gammaproteobacteria</taxon>
        <taxon>Moraxellales</taxon>
        <taxon>Moraxellaceae</taxon>
        <taxon>Moraxella</taxon>
    </lineage>
</organism>
<protein>
    <submittedName>
        <fullName evidence="1">Uncharacterized protein</fullName>
    </submittedName>
</protein>
<reference evidence="1 2" key="1">
    <citation type="submission" date="2017-02" db="EMBL/GenBank/DDBJ databases">
        <title>Draft genome sequence of Moraxella pluranimalium CCUG 54913T type strain.</title>
        <authorList>
            <person name="Salva-Serra F."/>
            <person name="Engstrom-Jakobsson H."/>
            <person name="Thorell K."/>
            <person name="Jaen-Luchoro D."/>
            <person name="Gonzales-Siles L."/>
            <person name="Karlsson R."/>
            <person name="Yazdan S."/>
            <person name="Boulund F."/>
            <person name="Johnning A."/>
            <person name="Engstrand L."/>
            <person name="Kristiansson E."/>
            <person name="Moore E."/>
        </authorList>
    </citation>
    <scope>NUCLEOTIDE SEQUENCE [LARGE SCALE GENOMIC DNA]</scope>
    <source>
        <strain evidence="1 2">CCUG 54913</strain>
    </source>
</reference>
<name>A0A1T0CMZ2_9GAMM</name>
<dbReference type="AlphaFoldDB" id="A0A1T0CMZ2"/>
<dbReference type="EMBL" id="MUYU01000015">
    <property type="protein sequence ID" value="OOS23531.1"/>
    <property type="molecule type" value="Genomic_DNA"/>
</dbReference>
<gene>
    <name evidence="1" type="ORF">B0680_06095</name>
</gene>
<dbReference type="OrthoDB" id="8601734at2"/>
<dbReference type="Proteomes" id="UP000189800">
    <property type="component" value="Unassembled WGS sequence"/>
</dbReference>
<accession>A0A1T0CMZ2</accession>
<sequence length="149" mass="16763">MMFWEILATVFSGFLFAGLVLPIRLFYKKTPKWIVPAAAGIGMICFQVYSEYTWFDDTKAKLPAGSVIVAEVPKSTWFRPWSYIKPQVFQFVVLDTANVSTNGALKSANLYFFERRALAYPLGISVDCGAPKLEFDPKMNDAIVKALCQ</sequence>